<evidence type="ECO:0000313" key="2">
    <source>
        <dbReference type="EMBL" id="OAF66890.1"/>
    </source>
</evidence>
<sequence length="247" mass="28324">MANKKSKKSNKCQNEKRRREQENIYIEDLAELISSCSYPTTINRSMKPDKCAILQETVNQIQRIRKQENLNSINSDCHCSPTEEVISPELLGPLFLKALDGFLIFFNDAMIVTYVSNNISNYLPKICQPSVIGKFLDEIIHPNDIKEFKRALENNACDATKKINIHCRFRKSFDSKNFINFQVIINTCKSLNLCSTSNDDNPNKICYVCVVRRESPIEEFTKSGRQFSIISTKLSCTGYKILNIENS</sequence>
<dbReference type="GO" id="GO:0046983">
    <property type="term" value="F:protein dimerization activity"/>
    <property type="evidence" value="ECO:0007669"/>
    <property type="project" value="InterPro"/>
</dbReference>
<dbReference type="Proteomes" id="UP000078046">
    <property type="component" value="Unassembled WGS sequence"/>
</dbReference>
<dbReference type="InterPro" id="IPR035965">
    <property type="entry name" value="PAS-like_dom_sf"/>
</dbReference>
<dbReference type="SUPFAM" id="SSF47459">
    <property type="entry name" value="HLH, helix-loop-helix DNA-binding domain"/>
    <property type="match status" value="1"/>
</dbReference>
<dbReference type="InterPro" id="IPR000014">
    <property type="entry name" value="PAS"/>
</dbReference>
<dbReference type="Gene3D" id="3.30.450.20">
    <property type="entry name" value="PAS domain"/>
    <property type="match status" value="1"/>
</dbReference>
<dbReference type="InterPro" id="IPR017426">
    <property type="entry name" value="Nuclear_rcpt_coactivator"/>
</dbReference>
<dbReference type="Pfam" id="PF23172">
    <property type="entry name" value="bHLH_NCOA"/>
    <property type="match status" value="1"/>
</dbReference>
<dbReference type="GO" id="GO:0005634">
    <property type="term" value="C:nucleus"/>
    <property type="evidence" value="ECO:0007669"/>
    <property type="project" value="InterPro"/>
</dbReference>
<name>A0A177AYF6_9BILA</name>
<dbReference type="InterPro" id="IPR011598">
    <property type="entry name" value="bHLH_dom"/>
</dbReference>
<evidence type="ECO:0000259" key="1">
    <source>
        <dbReference type="PROSITE" id="PS50888"/>
    </source>
</evidence>
<dbReference type="GO" id="GO:0032870">
    <property type="term" value="P:cellular response to hormone stimulus"/>
    <property type="evidence" value="ECO:0007669"/>
    <property type="project" value="TreeGrafter"/>
</dbReference>
<dbReference type="CDD" id="cd00130">
    <property type="entry name" value="PAS"/>
    <property type="match status" value="1"/>
</dbReference>
<dbReference type="PANTHER" id="PTHR10684">
    <property type="entry name" value="NUCLEAR RECEPTOR COACTIVATOR"/>
    <property type="match status" value="1"/>
</dbReference>
<proteinExistence type="predicted"/>
<dbReference type="SUPFAM" id="SSF55785">
    <property type="entry name" value="PYP-like sensor domain (PAS domain)"/>
    <property type="match status" value="1"/>
</dbReference>
<accession>A0A177AYF6</accession>
<dbReference type="OrthoDB" id="10035882at2759"/>
<gene>
    <name evidence="2" type="ORF">A3Q56_05389</name>
</gene>
<dbReference type="InterPro" id="IPR036638">
    <property type="entry name" value="HLH_DNA-bd_sf"/>
</dbReference>
<dbReference type="PANTHER" id="PTHR10684:SF4">
    <property type="entry name" value="TAIMAN, ISOFORM G"/>
    <property type="match status" value="1"/>
</dbReference>
<dbReference type="AlphaFoldDB" id="A0A177AYF6"/>
<dbReference type="Gene3D" id="4.10.280.10">
    <property type="entry name" value="Helix-loop-helix DNA-binding domain"/>
    <property type="match status" value="1"/>
</dbReference>
<dbReference type="GO" id="GO:0045944">
    <property type="term" value="P:positive regulation of transcription by RNA polymerase II"/>
    <property type="evidence" value="ECO:0007669"/>
    <property type="project" value="TreeGrafter"/>
</dbReference>
<dbReference type="InterPro" id="IPR056193">
    <property type="entry name" value="bHLH_NCOA1-3"/>
</dbReference>
<feature type="non-terminal residue" evidence="2">
    <location>
        <position position="247"/>
    </location>
</feature>
<dbReference type="EMBL" id="LWCA01000800">
    <property type="protein sequence ID" value="OAF66890.1"/>
    <property type="molecule type" value="Genomic_DNA"/>
</dbReference>
<organism evidence="2 3">
    <name type="scientific">Intoshia linei</name>
    <dbReference type="NCBI Taxonomy" id="1819745"/>
    <lineage>
        <taxon>Eukaryota</taxon>
        <taxon>Metazoa</taxon>
        <taxon>Spiralia</taxon>
        <taxon>Lophotrochozoa</taxon>
        <taxon>Mesozoa</taxon>
        <taxon>Orthonectida</taxon>
        <taxon>Rhopaluridae</taxon>
        <taxon>Intoshia</taxon>
    </lineage>
</organism>
<protein>
    <recommendedName>
        <fullName evidence="1">BHLH domain-containing protein</fullName>
    </recommendedName>
</protein>
<evidence type="ECO:0000313" key="3">
    <source>
        <dbReference type="Proteomes" id="UP000078046"/>
    </source>
</evidence>
<keyword evidence="3" id="KW-1185">Reference proteome</keyword>
<dbReference type="PROSITE" id="PS50888">
    <property type="entry name" value="BHLH"/>
    <property type="match status" value="1"/>
</dbReference>
<reference evidence="2 3" key="1">
    <citation type="submission" date="2016-04" db="EMBL/GenBank/DDBJ databases">
        <title>The genome of Intoshia linei affirms orthonectids as highly simplified spiralians.</title>
        <authorList>
            <person name="Mikhailov K.V."/>
            <person name="Slusarev G.S."/>
            <person name="Nikitin M.A."/>
            <person name="Logacheva M.D."/>
            <person name="Penin A."/>
            <person name="Aleoshin V."/>
            <person name="Panchin Y.V."/>
        </authorList>
    </citation>
    <scope>NUCLEOTIDE SEQUENCE [LARGE SCALE GENOMIC DNA]</scope>
    <source>
        <strain evidence="2">Intl2013</strain>
        <tissue evidence="2">Whole animal</tissue>
    </source>
</reference>
<dbReference type="GO" id="GO:0016922">
    <property type="term" value="F:nuclear receptor binding"/>
    <property type="evidence" value="ECO:0007669"/>
    <property type="project" value="TreeGrafter"/>
</dbReference>
<comment type="caution">
    <text evidence="2">The sequence shown here is derived from an EMBL/GenBank/DDBJ whole genome shotgun (WGS) entry which is preliminary data.</text>
</comment>
<feature type="domain" description="BHLH" evidence="1">
    <location>
        <begin position="6"/>
        <end position="64"/>
    </location>
</feature>
<dbReference type="GO" id="GO:0003713">
    <property type="term" value="F:transcription coactivator activity"/>
    <property type="evidence" value="ECO:0007669"/>
    <property type="project" value="InterPro"/>
</dbReference>
<dbReference type="SMART" id="SM00353">
    <property type="entry name" value="HLH"/>
    <property type="match status" value="1"/>
</dbReference>